<reference evidence="1" key="1">
    <citation type="submission" date="2021-02" db="EMBL/GenBank/DDBJ databases">
        <authorList>
            <person name="Dougan E. K."/>
            <person name="Rhodes N."/>
            <person name="Thang M."/>
            <person name="Chan C."/>
        </authorList>
    </citation>
    <scope>NUCLEOTIDE SEQUENCE</scope>
</reference>
<organism evidence="1 2">
    <name type="scientific">Polarella glacialis</name>
    <name type="common">Dinoflagellate</name>
    <dbReference type="NCBI Taxonomy" id="89957"/>
    <lineage>
        <taxon>Eukaryota</taxon>
        <taxon>Sar</taxon>
        <taxon>Alveolata</taxon>
        <taxon>Dinophyceae</taxon>
        <taxon>Suessiales</taxon>
        <taxon>Suessiaceae</taxon>
        <taxon>Polarella</taxon>
    </lineage>
</organism>
<dbReference type="Proteomes" id="UP000626109">
    <property type="component" value="Unassembled WGS sequence"/>
</dbReference>
<evidence type="ECO:0000313" key="2">
    <source>
        <dbReference type="Proteomes" id="UP000626109"/>
    </source>
</evidence>
<dbReference type="EMBL" id="CAJNNW010027061">
    <property type="protein sequence ID" value="CAE8689343.1"/>
    <property type="molecule type" value="Genomic_DNA"/>
</dbReference>
<feature type="non-terminal residue" evidence="1">
    <location>
        <position position="137"/>
    </location>
</feature>
<sequence>MQVSLIFSGVPAKRAGLLFSARSSRSFSAFAKEHPLPTWATVDPWKANGAAPAVGQNLQGGTWSGSKMQRQIIDPLNGEKFLSIPDTSSEEAKVFAKNMKNVPKSGLHNPLKNPERYRLYGDVAALMAQAIRDPAVE</sequence>
<gene>
    <name evidence="1" type="ORF">PGLA2088_LOCUS26435</name>
</gene>
<proteinExistence type="predicted"/>
<protein>
    <submittedName>
        <fullName evidence="1">Uncharacterized protein</fullName>
    </submittedName>
</protein>
<dbReference type="AlphaFoldDB" id="A0A813K2A3"/>
<evidence type="ECO:0000313" key="1">
    <source>
        <dbReference type="EMBL" id="CAE8689343.1"/>
    </source>
</evidence>
<name>A0A813K2A3_POLGL</name>
<comment type="caution">
    <text evidence="1">The sequence shown here is derived from an EMBL/GenBank/DDBJ whole genome shotgun (WGS) entry which is preliminary data.</text>
</comment>
<accession>A0A813K2A3</accession>